<dbReference type="InterPro" id="IPR036061">
    <property type="entry name" value="CheW-like_dom_sf"/>
</dbReference>
<dbReference type="PANTHER" id="PTHR22617">
    <property type="entry name" value="CHEMOTAXIS SENSOR HISTIDINE KINASE-RELATED"/>
    <property type="match status" value="1"/>
</dbReference>
<dbReference type="SMART" id="SM00260">
    <property type="entry name" value="CheW"/>
    <property type="match status" value="1"/>
</dbReference>
<dbReference type="AlphaFoldDB" id="A0A7C1ZQZ5"/>
<dbReference type="InterPro" id="IPR039315">
    <property type="entry name" value="CheW"/>
</dbReference>
<dbReference type="Proteomes" id="UP000885738">
    <property type="component" value="Unassembled WGS sequence"/>
</dbReference>
<dbReference type="EMBL" id="DRIH01000109">
    <property type="protein sequence ID" value="HEC67831.1"/>
    <property type="molecule type" value="Genomic_DNA"/>
</dbReference>
<dbReference type="Gene3D" id="2.40.50.180">
    <property type="entry name" value="CheA-289, Domain 4"/>
    <property type="match status" value="1"/>
</dbReference>
<dbReference type="PROSITE" id="PS50851">
    <property type="entry name" value="CHEW"/>
    <property type="match status" value="1"/>
</dbReference>
<dbReference type="InterPro" id="IPR002545">
    <property type="entry name" value="CheW-lke_dom"/>
</dbReference>
<organism evidence="2">
    <name type="scientific">Desulfofervidus auxilii</name>
    <dbReference type="NCBI Taxonomy" id="1621989"/>
    <lineage>
        <taxon>Bacteria</taxon>
        <taxon>Pseudomonadati</taxon>
        <taxon>Thermodesulfobacteriota</taxon>
        <taxon>Candidatus Desulfofervidia</taxon>
        <taxon>Candidatus Desulfofervidales</taxon>
        <taxon>Candidatus Desulfofervidaceae</taxon>
        <taxon>Candidatus Desulfofervidus</taxon>
    </lineage>
</organism>
<comment type="caution">
    <text evidence="2">The sequence shown here is derived from an EMBL/GenBank/DDBJ whole genome shotgun (WGS) entry which is preliminary data.</text>
</comment>
<dbReference type="Pfam" id="PF01584">
    <property type="entry name" value="CheW"/>
    <property type="match status" value="1"/>
</dbReference>
<dbReference type="SUPFAM" id="SSF50341">
    <property type="entry name" value="CheW-like"/>
    <property type="match status" value="1"/>
</dbReference>
<dbReference type="GO" id="GO:0007165">
    <property type="term" value="P:signal transduction"/>
    <property type="evidence" value="ECO:0007669"/>
    <property type="project" value="InterPro"/>
</dbReference>
<feature type="domain" description="CheW-like" evidence="1">
    <location>
        <begin position="13"/>
        <end position="153"/>
    </location>
</feature>
<dbReference type="PANTHER" id="PTHR22617:SF23">
    <property type="entry name" value="CHEMOTAXIS PROTEIN CHEW"/>
    <property type="match status" value="1"/>
</dbReference>
<evidence type="ECO:0000259" key="1">
    <source>
        <dbReference type="PROSITE" id="PS50851"/>
    </source>
</evidence>
<dbReference type="GO" id="GO:0005829">
    <property type="term" value="C:cytosol"/>
    <property type="evidence" value="ECO:0007669"/>
    <property type="project" value="TreeGrafter"/>
</dbReference>
<accession>A0A7C1ZQZ5</accession>
<gene>
    <name evidence="2" type="ORF">ENI35_03335</name>
</gene>
<proteinExistence type="predicted"/>
<dbReference type="GO" id="GO:0006935">
    <property type="term" value="P:chemotaxis"/>
    <property type="evidence" value="ECO:0007669"/>
    <property type="project" value="InterPro"/>
</dbReference>
<name>A0A7C1ZQZ5_DESA2</name>
<reference evidence="2" key="1">
    <citation type="journal article" date="2020" name="mSystems">
        <title>Genome- and Community-Level Interaction Insights into Carbon Utilization and Element Cycling Functions of Hydrothermarchaeota in Hydrothermal Sediment.</title>
        <authorList>
            <person name="Zhou Z."/>
            <person name="Liu Y."/>
            <person name="Xu W."/>
            <person name="Pan J."/>
            <person name="Luo Z.H."/>
            <person name="Li M."/>
        </authorList>
    </citation>
    <scope>NUCLEOTIDE SEQUENCE [LARGE SCALE GENOMIC DNA]</scope>
    <source>
        <strain evidence="2">HyVt-389</strain>
    </source>
</reference>
<evidence type="ECO:0000313" key="2">
    <source>
        <dbReference type="EMBL" id="HEC67831.1"/>
    </source>
</evidence>
<protein>
    <submittedName>
        <fullName evidence="2">Purine-binding chemotaxis protein CheW</fullName>
    </submittedName>
</protein>
<dbReference type="Gene3D" id="2.30.30.40">
    <property type="entry name" value="SH3 Domains"/>
    <property type="match status" value="1"/>
</dbReference>
<sequence length="160" mass="18315">MEEDKEKIREQVEGYYLTFYLADEVYGVNALKVREVTRFQKATRIPRLSPVVKGIINLRGTILPIFDLRAKFDLEPRKDDTKGVIVVVEILGRVMGVLVDDVIDVIYLEQANLQLSPPLSPKVRTDFIKAFGKKNDDLIILLDLDKILSIEELEEIDSIK</sequence>